<name>A0A090EAE6_MESPL</name>
<feature type="compositionally biased region" description="Low complexity" evidence="1">
    <location>
        <begin position="1"/>
        <end position="11"/>
    </location>
</feature>
<protein>
    <submittedName>
        <fullName evidence="2">Uncharacterized protein</fullName>
    </submittedName>
</protein>
<reference evidence="3" key="1">
    <citation type="submission" date="2014-08" db="EMBL/GenBank/DDBJ databases">
        <authorList>
            <person name="Moulin L."/>
        </authorList>
    </citation>
    <scope>NUCLEOTIDE SEQUENCE [LARGE SCALE GENOMIC DNA]</scope>
</reference>
<sequence>MPKCSHSSVSGRGVGSADTSVVSMASTTHVEAWSTVERVEKPDRHDFYRVSLVMVLD</sequence>
<dbReference type="Proteomes" id="UP000045285">
    <property type="component" value="Unassembled WGS sequence"/>
</dbReference>
<evidence type="ECO:0000313" key="2">
    <source>
        <dbReference type="EMBL" id="CDX24426.1"/>
    </source>
</evidence>
<proteinExistence type="predicted"/>
<organism evidence="2 3">
    <name type="scientific">Mesorhizobium plurifarium</name>
    <dbReference type="NCBI Taxonomy" id="69974"/>
    <lineage>
        <taxon>Bacteria</taxon>
        <taxon>Pseudomonadati</taxon>
        <taxon>Pseudomonadota</taxon>
        <taxon>Alphaproteobacteria</taxon>
        <taxon>Hyphomicrobiales</taxon>
        <taxon>Phyllobacteriaceae</taxon>
        <taxon>Mesorhizobium</taxon>
    </lineage>
</organism>
<dbReference type="EMBL" id="CCMZ01000035">
    <property type="protein sequence ID" value="CDX24426.1"/>
    <property type="molecule type" value="Genomic_DNA"/>
</dbReference>
<gene>
    <name evidence="2" type="ORF">MPL3356_400064</name>
</gene>
<keyword evidence="3" id="KW-1185">Reference proteome</keyword>
<dbReference type="AlphaFoldDB" id="A0A090EAE6"/>
<evidence type="ECO:0000256" key="1">
    <source>
        <dbReference type="SAM" id="MobiDB-lite"/>
    </source>
</evidence>
<feature type="region of interest" description="Disordered" evidence="1">
    <location>
        <begin position="1"/>
        <end position="21"/>
    </location>
</feature>
<accession>A0A090EAE6</accession>
<evidence type="ECO:0000313" key="3">
    <source>
        <dbReference type="Proteomes" id="UP000045285"/>
    </source>
</evidence>